<reference evidence="1" key="1">
    <citation type="submission" date="2022-12" db="EMBL/GenBank/DDBJ databases">
        <authorList>
            <person name="Petersen C."/>
        </authorList>
    </citation>
    <scope>NUCLEOTIDE SEQUENCE</scope>
    <source>
        <strain evidence="1">IBT 3081</strain>
    </source>
</reference>
<sequence>MAPTPGTSAGAPGFLELRTIHKTEISPRRGAWIGQLNCQACQHCLIEASLTECKLYGRNQPAKKVCHLWVIRYQMDFLGSRPHCDDIQPKDEWV</sequence>
<dbReference type="RefSeq" id="XP_056582953.1">
    <property type="nucleotide sequence ID" value="XM_056718818.1"/>
</dbReference>
<name>A0A9W9SRF4_9EURO</name>
<accession>A0A9W9SRF4</accession>
<dbReference type="GeneID" id="81458001"/>
<dbReference type="EMBL" id="JAPZBT010000001">
    <property type="protein sequence ID" value="KAJ5383177.1"/>
    <property type="molecule type" value="Genomic_DNA"/>
</dbReference>
<protein>
    <submittedName>
        <fullName evidence="1">Uncharacterized protein</fullName>
    </submittedName>
</protein>
<dbReference type="AlphaFoldDB" id="A0A9W9SRF4"/>
<proteinExistence type="predicted"/>
<comment type="caution">
    <text evidence="1">The sequence shown here is derived from an EMBL/GenBank/DDBJ whole genome shotgun (WGS) entry which is preliminary data.</text>
</comment>
<organism evidence="1 2">
    <name type="scientific">Penicillium concentricum</name>
    <dbReference type="NCBI Taxonomy" id="293559"/>
    <lineage>
        <taxon>Eukaryota</taxon>
        <taxon>Fungi</taxon>
        <taxon>Dikarya</taxon>
        <taxon>Ascomycota</taxon>
        <taxon>Pezizomycotina</taxon>
        <taxon>Eurotiomycetes</taxon>
        <taxon>Eurotiomycetidae</taxon>
        <taxon>Eurotiales</taxon>
        <taxon>Aspergillaceae</taxon>
        <taxon>Penicillium</taxon>
    </lineage>
</organism>
<keyword evidence="2" id="KW-1185">Reference proteome</keyword>
<dbReference type="Proteomes" id="UP001147752">
    <property type="component" value="Unassembled WGS sequence"/>
</dbReference>
<gene>
    <name evidence="1" type="ORF">N7517_001088</name>
</gene>
<reference evidence="1" key="2">
    <citation type="journal article" date="2023" name="IMA Fungus">
        <title>Comparative genomic study of the Penicillium genus elucidates a diverse pangenome and 15 lateral gene transfer events.</title>
        <authorList>
            <person name="Petersen C."/>
            <person name="Sorensen T."/>
            <person name="Nielsen M.R."/>
            <person name="Sondergaard T.E."/>
            <person name="Sorensen J.L."/>
            <person name="Fitzpatrick D.A."/>
            <person name="Frisvad J.C."/>
            <person name="Nielsen K.L."/>
        </authorList>
    </citation>
    <scope>NUCLEOTIDE SEQUENCE</scope>
    <source>
        <strain evidence="1">IBT 3081</strain>
    </source>
</reference>
<evidence type="ECO:0000313" key="1">
    <source>
        <dbReference type="EMBL" id="KAJ5383177.1"/>
    </source>
</evidence>
<evidence type="ECO:0000313" key="2">
    <source>
        <dbReference type="Proteomes" id="UP001147752"/>
    </source>
</evidence>